<dbReference type="InterPro" id="IPR052039">
    <property type="entry name" value="Caspase-related_regulators"/>
</dbReference>
<dbReference type="GO" id="GO:0006508">
    <property type="term" value="P:proteolysis"/>
    <property type="evidence" value="ECO:0007669"/>
    <property type="project" value="InterPro"/>
</dbReference>
<dbReference type="InterPro" id="IPR011600">
    <property type="entry name" value="Pept_C14_caspase"/>
</dbReference>
<dbReference type="Pfam" id="PF00656">
    <property type="entry name" value="Peptidase_C14"/>
    <property type="match status" value="1"/>
</dbReference>
<proteinExistence type="predicted"/>
<dbReference type="EMBL" id="CP050549">
    <property type="protein sequence ID" value="QND42512.1"/>
    <property type="molecule type" value="Genomic_DNA"/>
</dbReference>
<protein>
    <recommendedName>
        <fullName evidence="1">Caspase family p20 domain-containing protein</fullName>
    </recommendedName>
</protein>
<reference evidence="3" key="1">
    <citation type="journal article" date="2020" name="Mol. Plant Microbe">
        <title>Rhizobial microsymbionts of the narrowly endemic Oxytropis species growing in Kamchatka are characterized by significant genetic diversity and possess a set of genes that are associated with T3SS and T6SS secretion systems and can affect the development of symbiosis.</title>
        <authorList>
            <person name="Safronova V."/>
            <person name="Guro P."/>
            <person name="Sazanova A."/>
            <person name="Kuznetsova I."/>
            <person name="Belimov A."/>
            <person name="Yakubov V."/>
            <person name="Chirak E."/>
            <person name="Afonin A."/>
            <person name="Gogolev Y."/>
            <person name="Andronov E."/>
            <person name="Tikhonovich I."/>
        </authorList>
    </citation>
    <scope>NUCLEOTIDE SEQUENCE [LARGE SCALE GENOMIC DNA]</scope>
    <source>
        <strain evidence="3">RCAM0610</strain>
    </source>
</reference>
<evidence type="ECO:0000313" key="3">
    <source>
        <dbReference type="Proteomes" id="UP000515518"/>
    </source>
</evidence>
<dbReference type="InterPro" id="IPR001309">
    <property type="entry name" value="Pept_C14_p20"/>
</dbReference>
<accession>A0A7G6RJT0</accession>
<organism evidence="2 3">
    <name type="scientific">Rhizobium leguminosarum bv. viciae</name>
    <dbReference type="NCBI Taxonomy" id="387"/>
    <lineage>
        <taxon>Bacteria</taxon>
        <taxon>Pseudomonadati</taxon>
        <taxon>Pseudomonadota</taxon>
        <taxon>Alphaproteobacteria</taxon>
        <taxon>Hyphomicrobiales</taxon>
        <taxon>Rhizobiaceae</taxon>
        <taxon>Rhizobium/Agrobacterium group</taxon>
        <taxon>Rhizobium</taxon>
    </lineage>
</organism>
<dbReference type="PROSITE" id="PS50208">
    <property type="entry name" value="CASPASE_P20"/>
    <property type="match status" value="1"/>
</dbReference>
<dbReference type="GO" id="GO:0004197">
    <property type="term" value="F:cysteine-type endopeptidase activity"/>
    <property type="evidence" value="ECO:0007669"/>
    <property type="project" value="InterPro"/>
</dbReference>
<dbReference type="PANTHER" id="PTHR22576">
    <property type="entry name" value="MUCOSA ASSOCIATED LYMPHOID TISSUE LYMPHOMA TRANSLOCATION PROTEIN 1/PARACASPASE"/>
    <property type="match status" value="1"/>
</dbReference>
<dbReference type="AlphaFoldDB" id="A0A7G6RJT0"/>
<sequence>MMRSAMVLVVGICVLIFSALSSLASSGRVALVIGNSAYSQVEKIRNPGNDATAIGAALRRMGFEVTVVHDATKVEFDSALSTFSDVAAGADIAVVFYAGHGMELNGSNYLIPTDATLSTDAQATSETVTLDTVLDAVRSVKGLRIVLLDVYRKNPFVLKMKPNGASRSIGRGLAGIEPTPNLLVSYSAEAGATANGVDSDHSPYTEGLLKFLEMPGLEVNFLFRRVSAYVRNKTDGQQTPFEYSSLPEEPVYLSPSSATNLLKLPKLKWFSMRRELGCRSRRHWLAR</sequence>
<dbReference type="Proteomes" id="UP000515518">
    <property type="component" value="Chromosome"/>
</dbReference>
<evidence type="ECO:0000259" key="1">
    <source>
        <dbReference type="PROSITE" id="PS50208"/>
    </source>
</evidence>
<feature type="domain" description="Caspase family p20" evidence="1">
    <location>
        <begin position="26"/>
        <end position="103"/>
    </location>
</feature>
<evidence type="ECO:0000313" key="2">
    <source>
        <dbReference type="EMBL" id="QND42512.1"/>
    </source>
</evidence>
<dbReference type="Gene3D" id="3.40.50.1460">
    <property type="match status" value="1"/>
</dbReference>
<dbReference type="SUPFAM" id="SSF52129">
    <property type="entry name" value="Caspase-like"/>
    <property type="match status" value="1"/>
</dbReference>
<dbReference type="InterPro" id="IPR029030">
    <property type="entry name" value="Caspase-like_dom_sf"/>
</dbReference>
<gene>
    <name evidence="2" type="ORF">HB770_13645</name>
</gene>
<dbReference type="PANTHER" id="PTHR22576:SF37">
    <property type="entry name" value="MUCOSA-ASSOCIATED LYMPHOID TISSUE LYMPHOMA TRANSLOCATION PROTEIN 1"/>
    <property type="match status" value="1"/>
</dbReference>
<name>A0A7G6RJT0_RHILV</name>